<dbReference type="InterPro" id="IPR013035">
    <property type="entry name" value="PEP_carboxykinase_C"/>
</dbReference>
<keyword evidence="13" id="KW-1185">Reference proteome</keyword>
<dbReference type="Proteomes" id="UP001217485">
    <property type="component" value="Unassembled WGS sequence"/>
</dbReference>
<evidence type="ECO:0000259" key="10">
    <source>
        <dbReference type="Pfam" id="PF00821"/>
    </source>
</evidence>
<dbReference type="PIRSF" id="PIRSF001348">
    <property type="entry name" value="PEP_carboxykinase_GTP"/>
    <property type="match status" value="1"/>
</dbReference>
<proteinExistence type="inferred from homology"/>
<dbReference type="NCBIfam" id="NF003253">
    <property type="entry name" value="PRK04210.1"/>
    <property type="match status" value="1"/>
</dbReference>
<evidence type="ECO:0000256" key="6">
    <source>
        <dbReference type="ARBA" id="ARBA00023211"/>
    </source>
</evidence>
<comment type="function">
    <text evidence="8">Catalyzes the conversion of oxaloacetate (OAA) to phosphoenolpyruvate (PEP), the rate-limiting step in the metabolic pathway that produces glucose from lactate and other precursors derived from the citric acid cycle.</text>
</comment>
<feature type="domain" description="Phosphoenolpyruvate carboxykinase C-terminal P-loop" evidence="10">
    <location>
        <begin position="221"/>
        <end position="578"/>
    </location>
</feature>
<feature type="binding site" evidence="8">
    <location>
        <position position="247"/>
    </location>
    <ligand>
        <name>substrate</name>
    </ligand>
</feature>
<dbReference type="Gene3D" id="2.170.8.10">
    <property type="entry name" value="Phosphoenolpyruvate Carboxykinase, domain 2"/>
    <property type="match status" value="1"/>
</dbReference>
<evidence type="ECO:0000256" key="1">
    <source>
        <dbReference type="ARBA" id="ARBA00005796"/>
    </source>
</evidence>
<dbReference type="SUPFAM" id="SSF53795">
    <property type="entry name" value="PEP carboxykinase-like"/>
    <property type="match status" value="1"/>
</dbReference>
<dbReference type="EC" id="4.1.1.32" evidence="8"/>
<feature type="active site" evidence="8">
    <location>
        <position position="249"/>
    </location>
</feature>
<comment type="subunit">
    <text evidence="8">Monomer.</text>
</comment>
<feature type="binding site" evidence="8">
    <location>
        <position position="366"/>
    </location>
    <ligand>
        <name>GTP</name>
        <dbReference type="ChEBI" id="CHEBI:37565"/>
    </ligand>
</feature>
<comment type="caution">
    <text evidence="12">The sequence shown here is derived from an EMBL/GenBank/DDBJ whole genome shotgun (WGS) entry which is preliminary data.</text>
</comment>
<feature type="binding site" evidence="8">
    <location>
        <position position="68"/>
    </location>
    <ligand>
        <name>substrate</name>
    </ligand>
</feature>
<keyword evidence="8" id="KW-0963">Cytoplasm</keyword>
<keyword evidence="8" id="KW-0312">Gluconeogenesis</keyword>
<feature type="region of interest" description="Disordered" evidence="9">
    <location>
        <begin position="350"/>
        <end position="370"/>
    </location>
</feature>
<evidence type="ECO:0000313" key="13">
    <source>
        <dbReference type="Proteomes" id="UP001217485"/>
    </source>
</evidence>
<dbReference type="InterPro" id="IPR035078">
    <property type="entry name" value="PEP_carboxykinase_GTP_N"/>
</dbReference>
<dbReference type="RefSeq" id="WP_272098225.1">
    <property type="nucleotide sequence ID" value="NZ_JAQNDK010000003.1"/>
</dbReference>
<evidence type="ECO:0000256" key="7">
    <source>
        <dbReference type="ARBA" id="ARBA00023239"/>
    </source>
</evidence>
<evidence type="ECO:0000313" key="12">
    <source>
        <dbReference type="EMBL" id="MDC0681182.1"/>
    </source>
</evidence>
<evidence type="ECO:0000256" key="5">
    <source>
        <dbReference type="ARBA" id="ARBA00023134"/>
    </source>
</evidence>
<accession>A0ABT5C430</accession>
<dbReference type="SUPFAM" id="SSF68923">
    <property type="entry name" value="PEP carboxykinase N-terminal domain"/>
    <property type="match status" value="1"/>
</dbReference>
<dbReference type="PANTHER" id="PTHR11561:SF0">
    <property type="entry name" value="PHOSPHOENOLPYRUVATE CARBOXYKINASE [GTP]-RELATED"/>
    <property type="match status" value="1"/>
</dbReference>
<dbReference type="InterPro" id="IPR035077">
    <property type="entry name" value="PEP_carboxykinase_GTP_C"/>
</dbReference>
<feature type="binding site" evidence="8">
    <location>
        <position position="225"/>
    </location>
    <ligand>
        <name>Mn(2+)</name>
        <dbReference type="ChEBI" id="CHEBI:29035"/>
    </ligand>
</feature>
<evidence type="ECO:0000256" key="9">
    <source>
        <dbReference type="SAM" id="MobiDB-lite"/>
    </source>
</evidence>
<keyword evidence="4 8" id="KW-0210">Decarboxylase</keyword>
<feature type="binding site" evidence="8">
    <location>
        <position position="274"/>
    </location>
    <ligand>
        <name>Mn(2+)</name>
        <dbReference type="ChEBI" id="CHEBI:29035"/>
    </ligand>
</feature>
<keyword evidence="7 8" id="KW-0456">Lyase</keyword>
<dbReference type="PANTHER" id="PTHR11561">
    <property type="entry name" value="PHOSPHOENOLPYRUVATE CARBOXYKINASE"/>
    <property type="match status" value="1"/>
</dbReference>
<comment type="similarity">
    <text evidence="1 8">Belongs to the phosphoenolpyruvate carboxykinase [GTP] family.</text>
</comment>
<comment type="catalytic activity">
    <reaction evidence="8">
        <text>oxaloacetate + GTP = phosphoenolpyruvate + GDP + CO2</text>
        <dbReference type="Rhea" id="RHEA:10388"/>
        <dbReference type="ChEBI" id="CHEBI:16452"/>
        <dbReference type="ChEBI" id="CHEBI:16526"/>
        <dbReference type="ChEBI" id="CHEBI:37565"/>
        <dbReference type="ChEBI" id="CHEBI:58189"/>
        <dbReference type="ChEBI" id="CHEBI:58702"/>
        <dbReference type="EC" id="4.1.1.32"/>
    </reaction>
</comment>
<evidence type="ECO:0000256" key="3">
    <source>
        <dbReference type="ARBA" id="ARBA00022741"/>
    </source>
</evidence>
<evidence type="ECO:0000256" key="8">
    <source>
        <dbReference type="HAMAP-Rule" id="MF_00452"/>
    </source>
</evidence>
<organism evidence="12 13">
    <name type="scientific">Sorangium atrum</name>
    <dbReference type="NCBI Taxonomy" id="2995308"/>
    <lineage>
        <taxon>Bacteria</taxon>
        <taxon>Pseudomonadati</taxon>
        <taxon>Myxococcota</taxon>
        <taxon>Polyangia</taxon>
        <taxon>Polyangiales</taxon>
        <taxon>Polyangiaceae</taxon>
        <taxon>Sorangium</taxon>
    </lineage>
</organism>
<gene>
    <name evidence="8" type="primary">pckG</name>
    <name evidence="12" type="ORF">POL72_25810</name>
</gene>
<dbReference type="InterPro" id="IPR008210">
    <property type="entry name" value="PEP_carboxykinase_N"/>
</dbReference>
<comment type="pathway">
    <text evidence="8">Carbohydrate biosynthesis; gluconeogenesis.</text>
</comment>
<feature type="domain" description="Phosphoenolpyruvate carboxykinase GTP-utilising N-terminal" evidence="11">
    <location>
        <begin position="9"/>
        <end position="217"/>
    </location>
</feature>
<feature type="binding site" evidence="8">
    <location>
        <begin position="490"/>
        <end position="493"/>
    </location>
    <ligand>
        <name>GTP</name>
        <dbReference type="ChEBI" id="CHEBI:37565"/>
    </ligand>
</feature>
<dbReference type="HAMAP" id="MF_00452">
    <property type="entry name" value="PEPCK_GTP"/>
    <property type="match status" value="1"/>
</dbReference>
<dbReference type="Pfam" id="PF00821">
    <property type="entry name" value="PEPCK_GTP"/>
    <property type="match status" value="1"/>
</dbReference>
<feature type="binding site" evidence="8">
    <location>
        <position position="397"/>
    </location>
    <ligand>
        <name>GTP</name>
        <dbReference type="ChEBI" id="CHEBI:37565"/>
    </ligand>
</feature>
<comment type="subcellular location">
    <subcellularLocation>
        <location evidence="8">Cytoplasm</location>
    </subcellularLocation>
</comment>
<dbReference type="GO" id="GO:0004613">
    <property type="term" value="F:phosphoenolpyruvate carboxykinase (GTP) activity"/>
    <property type="evidence" value="ECO:0007669"/>
    <property type="project" value="UniProtKB-EC"/>
</dbReference>
<dbReference type="CDD" id="cd00819">
    <property type="entry name" value="PEPCK_GTP"/>
    <property type="match status" value="1"/>
</dbReference>
<feature type="binding site" evidence="8">
    <location>
        <begin position="248"/>
        <end position="253"/>
    </location>
    <ligand>
        <name>GTP</name>
        <dbReference type="ChEBI" id="CHEBI:37565"/>
    </ligand>
</feature>
<keyword evidence="2 8" id="KW-0479">Metal-binding</keyword>
<protein>
    <recommendedName>
        <fullName evidence="8">Phosphoenolpyruvate carboxykinase [GTP]</fullName>
        <shortName evidence="8">PEP carboxykinase</shortName>
        <shortName evidence="8">PEPCK</shortName>
        <ecNumber evidence="8">4.1.1.32</ecNumber>
    </recommendedName>
    <alternativeName>
        <fullName evidence="8">GTP-dependent phosphoenolpyruvate carboxykinase</fullName>
        <shortName evidence="8">GTP-PEPCK</shortName>
    </alternativeName>
</protein>
<keyword evidence="6 8" id="KW-0464">Manganese</keyword>
<dbReference type="Gene3D" id="3.40.449.10">
    <property type="entry name" value="Phosphoenolpyruvate Carboxykinase, domain 1"/>
    <property type="match status" value="1"/>
</dbReference>
<name>A0ABT5C430_9BACT</name>
<dbReference type="EMBL" id="JAQNDK010000003">
    <property type="protein sequence ID" value="MDC0681182.1"/>
    <property type="molecule type" value="Genomic_DNA"/>
</dbReference>
<evidence type="ECO:0000259" key="11">
    <source>
        <dbReference type="Pfam" id="PF17297"/>
    </source>
</evidence>
<dbReference type="Gene3D" id="3.90.228.20">
    <property type="match status" value="1"/>
</dbReference>
<dbReference type="InterPro" id="IPR018091">
    <property type="entry name" value="PEP_carboxykin_GTP_CS"/>
</dbReference>
<dbReference type="InterPro" id="IPR008209">
    <property type="entry name" value="PEP_carboxykinase_GTP"/>
</dbReference>
<evidence type="ECO:0000256" key="4">
    <source>
        <dbReference type="ARBA" id="ARBA00022793"/>
    </source>
</evidence>
<feature type="binding site" evidence="8">
    <location>
        <begin position="196"/>
        <end position="198"/>
    </location>
    <ligand>
        <name>substrate</name>
    </ligand>
</feature>
<dbReference type="PROSITE" id="PS00505">
    <property type="entry name" value="PEPCK_GTP"/>
    <property type="match status" value="1"/>
</dbReference>
<sequence>MQNRKLSAWVDEVAHQTRPDRVVFCDGSEAENRTLIQGMLSDGTLLALDGERYPNCYLHRSDPTDVARTEHLTFICTRDKEDAGPTNNWMSPDEASQRVGRLFDGAMKGRTMFVVPYLMGPVGSPSSKVGIEITDSPYVVASMRIMTRMGRVALDALGSSEDFCRGLHSLGDLSPERRFVCHFPAERLIWSVGSGYGGNALLGKKCFALRIASTMARDEGWLAEHMLILGLEDPGGRVTYVCAAFPSACGKTNLAMLVPPASQKGWKVWTVGDDIAWLRIGRDGRLWAINPEAGFFGVAPGTSSKTNPNALATLARNSIFTNVALTPEGTPWWEGFDGPAPPVLTDWRGRRWTPDSKEPAAHPNSRFTAPARQCPSISTEFEAAAGVPISAIVFGGRRARLAPLVCEARGWAHGVYLGATMASETTAAATGKVGVVRRDPMAMRPFCGYNMGDYFRHWIELGENHAAFPKIFHVNWFRQGEAGALLWPGFGENLRVLRWIVARVRGEAKGRDTAVGIMPADGELDTSGLGVNDETMRELFAIDRDAWLEEARDREAFLESFGARMPEALLRQNRDLMARMRA</sequence>
<reference evidence="12 13" key="1">
    <citation type="submission" date="2023-01" db="EMBL/GenBank/DDBJ databases">
        <title>Minimal conservation of predation-associated metabolite biosynthetic gene clusters underscores biosynthetic potential of Myxococcota including descriptions for ten novel species: Archangium lansinium sp. nov., Myxococcus landrumus sp. nov., Nannocystis bai.</title>
        <authorList>
            <person name="Ahearne A."/>
            <person name="Stevens C."/>
            <person name="Dowd S."/>
        </authorList>
    </citation>
    <scope>NUCLEOTIDE SEQUENCE [LARGE SCALE GENOMIC DNA]</scope>
    <source>
        <strain evidence="12 13">WIWO2</strain>
    </source>
</reference>
<keyword evidence="3 8" id="KW-0547">Nucleotide-binding</keyword>
<dbReference type="Pfam" id="PF17297">
    <property type="entry name" value="PEPCK_N"/>
    <property type="match status" value="1"/>
</dbReference>
<feature type="binding site" evidence="8">
    <location>
        <begin position="364"/>
        <end position="366"/>
    </location>
    <ligand>
        <name>substrate</name>
    </ligand>
</feature>
<comment type="cofactor">
    <cofactor evidence="8">
        <name>Mn(2+)</name>
        <dbReference type="ChEBI" id="CHEBI:29035"/>
    </cofactor>
    <text evidence="8">Binds 1 Mn(2+) ion per subunit.</text>
</comment>
<evidence type="ECO:0000256" key="2">
    <source>
        <dbReference type="ARBA" id="ARBA00022723"/>
    </source>
</evidence>
<feature type="compositionally biased region" description="Basic and acidic residues" evidence="9">
    <location>
        <begin position="350"/>
        <end position="360"/>
    </location>
</feature>
<keyword evidence="5 8" id="KW-0342">GTP-binding</keyword>
<feature type="binding site" evidence="8">
    <location>
        <position position="205"/>
    </location>
    <ligand>
        <name>Mn(2+)</name>
        <dbReference type="ChEBI" id="CHEBI:29035"/>
    </ligand>
</feature>